<evidence type="ECO:0000313" key="4">
    <source>
        <dbReference type="Proteomes" id="UP000618733"/>
    </source>
</evidence>
<dbReference type="AlphaFoldDB" id="A0A934QEA5"/>
<dbReference type="Proteomes" id="UP000618733">
    <property type="component" value="Unassembled WGS sequence"/>
</dbReference>
<organism evidence="3 4">
    <name type="scientific">Leucobacter edaphi</name>
    <dbReference type="NCBI Taxonomy" id="2796472"/>
    <lineage>
        <taxon>Bacteria</taxon>
        <taxon>Bacillati</taxon>
        <taxon>Actinomycetota</taxon>
        <taxon>Actinomycetes</taxon>
        <taxon>Micrococcales</taxon>
        <taxon>Microbacteriaceae</taxon>
        <taxon>Leucobacter</taxon>
    </lineage>
</organism>
<feature type="region of interest" description="Disordered" evidence="1">
    <location>
        <begin position="117"/>
        <end position="138"/>
    </location>
</feature>
<reference evidence="3" key="1">
    <citation type="submission" date="2020-12" db="EMBL/GenBank/DDBJ databases">
        <title>Leucobacter sp. CAS2, isolated from Chromium sludge.</title>
        <authorList>
            <person name="Xu Z."/>
        </authorList>
    </citation>
    <scope>NUCLEOTIDE SEQUENCE</scope>
    <source>
        <strain evidence="3">CSA2</strain>
    </source>
</reference>
<evidence type="ECO:0000313" key="3">
    <source>
        <dbReference type="EMBL" id="MBK0421692.1"/>
    </source>
</evidence>
<sequence>MTILIDPPTWPAHGTVWSHLVSDHDYEELHAFARVLGLPRRGFDLDHYDVPARLHDRAVELGARPVSGKDVLAALQAAGLRVRQVDRVTVTGPRRREYLAGEWEVLGRRLGIGSAAGPAGAGAAGRGSGSGSGSDSHPMDRWTGFGAGLLARWNEPHRGYHDERHLEDVLLSLDQISVRGEFVAEDTLLAAWFHDAVYAGAAGVDEADSARLAVSSLAELGVAPGLAQRVGEHILATEPGRDAAAASPALAQLLDADLAIFAAPVSRYEQYAHDVRREYSHVPDREFARGRSAILAAYLDRDTIYLTPTGRKLWEARARANVTAELARLRG</sequence>
<feature type="compositionally biased region" description="Gly residues" evidence="1">
    <location>
        <begin position="119"/>
        <end position="132"/>
    </location>
</feature>
<comment type="caution">
    <text evidence="3">The sequence shown here is derived from an EMBL/GenBank/DDBJ whole genome shotgun (WGS) entry which is preliminary data.</text>
</comment>
<proteinExistence type="predicted"/>
<dbReference type="Pfam" id="PF13223">
    <property type="entry name" value="DUF4031"/>
    <property type="match status" value="1"/>
</dbReference>
<dbReference type="EMBL" id="JAEHOI010000005">
    <property type="protein sequence ID" value="MBK0421692.1"/>
    <property type="molecule type" value="Genomic_DNA"/>
</dbReference>
<dbReference type="RefSeq" id="WP_200131891.1">
    <property type="nucleotide sequence ID" value="NZ_JAEHOI010000005.1"/>
</dbReference>
<dbReference type="SUPFAM" id="SSF109604">
    <property type="entry name" value="HD-domain/PDEase-like"/>
    <property type="match status" value="1"/>
</dbReference>
<evidence type="ECO:0000259" key="2">
    <source>
        <dbReference type="Pfam" id="PF13223"/>
    </source>
</evidence>
<dbReference type="PANTHER" id="PTHR21174">
    <property type="match status" value="1"/>
</dbReference>
<accession>A0A934QEA5</accession>
<name>A0A934QEA5_9MICO</name>
<evidence type="ECO:0000256" key="1">
    <source>
        <dbReference type="SAM" id="MobiDB-lite"/>
    </source>
</evidence>
<feature type="domain" description="DUF4031" evidence="2">
    <location>
        <begin position="3"/>
        <end position="77"/>
    </location>
</feature>
<protein>
    <submittedName>
        <fullName evidence="3">DUF4031 domain-containing protein</fullName>
    </submittedName>
</protein>
<keyword evidence="4" id="KW-1185">Reference proteome</keyword>
<dbReference type="Gene3D" id="1.10.3210.10">
    <property type="entry name" value="Hypothetical protein af1432"/>
    <property type="match status" value="1"/>
</dbReference>
<gene>
    <name evidence="3" type="ORF">JD292_06355</name>
</gene>
<dbReference type="PANTHER" id="PTHR21174:SF0">
    <property type="entry name" value="HD PHOSPHOHYDROLASE FAMILY PROTEIN-RELATED"/>
    <property type="match status" value="1"/>
</dbReference>
<dbReference type="InterPro" id="IPR025109">
    <property type="entry name" value="DUF4031"/>
</dbReference>
<dbReference type="InterPro" id="IPR009218">
    <property type="entry name" value="HD_phosphohydro"/>
</dbReference>